<accession>A0AAW7N7B6</accession>
<evidence type="ECO:0008006" key="3">
    <source>
        <dbReference type="Google" id="ProtNLM"/>
    </source>
</evidence>
<dbReference type="EMBL" id="JAUIQT010000001">
    <property type="protein sequence ID" value="MDN4833981.1"/>
    <property type="molecule type" value="Genomic_DNA"/>
</dbReference>
<evidence type="ECO:0000313" key="1">
    <source>
        <dbReference type="EMBL" id="MDN4833981.1"/>
    </source>
</evidence>
<name>A0AAW7N7B6_9LACO</name>
<sequence length="201" mass="23789">MIKEKITVKYFVRKDNHKVGFSYYEIAEPDEKPYLVDAYELEDEFTAFTNKGKVSKPQRSRYEVVNEEAERKLQERLALKEQTKIDLPRAIELAKVVDKAFEDKMNDLFLEYDYVEEGEFDDSKTPGWATIKVKTSHSNWYSNDDVFNAPSTYYYQVPVEVAEQAKELQAIRKKHQGDNSFSFYKCDYMKRKVRVADHPNY</sequence>
<evidence type="ECO:0000313" key="2">
    <source>
        <dbReference type="Proteomes" id="UP001174888"/>
    </source>
</evidence>
<comment type="caution">
    <text evidence="1">The sequence shown here is derived from an EMBL/GenBank/DDBJ whole genome shotgun (WGS) entry which is preliminary data.</text>
</comment>
<organism evidence="1 2">
    <name type="scientific">Ligilactobacillus salivarius</name>
    <dbReference type="NCBI Taxonomy" id="1624"/>
    <lineage>
        <taxon>Bacteria</taxon>
        <taxon>Bacillati</taxon>
        <taxon>Bacillota</taxon>
        <taxon>Bacilli</taxon>
        <taxon>Lactobacillales</taxon>
        <taxon>Lactobacillaceae</taxon>
        <taxon>Ligilactobacillus</taxon>
    </lineage>
</organism>
<reference evidence="1" key="1">
    <citation type="submission" date="2023-07" db="EMBL/GenBank/DDBJ databases">
        <title>Complete genome sequence of Ligilactobacillus salivarius SRCM217594 isolated from Gallus gallus domesticus feces.</title>
        <authorList>
            <person name="Yang H.-G."/>
            <person name="Ryu M.-S."/>
            <person name="Ha G.-S."/>
            <person name="Yang H.-J."/>
            <person name="Jeong D.-Y."/>
        </authorList>
    </citation>
    <scope>NUCLEOTIDE SEQUENCE</scope>
    <source>
        <strain evidence="1">SRCM217594</strain>
    </source>
</reference>
<dbReference type="Proteomes" id="UP001174888">
    <property type="component" value="Unassembled WGS sequence"/>
</dbReference>
<dbReference type="AlphaFoldDB" id="A0AAW7N7B6"/>
<protein>
    <recommendedName>
        <fullName evidence="3">DUF1642 domain-containing protein</fullName>
    </recommendedName>
</protein>
<proteinExistence type="predicted"/>
<dbReference type="RefSeq" id="WP_301207362.1">
    <property type="nucleotide sequence ID" value="NZ_JAUIQT010000001.1"/>
</dbReference>
<gene>
    <name evidence="1" type="ORF">QYC35_07180</name>
</gene>